<evidence type="ECO:0000256" key="7">
    <source>
        <dbReference type="ARBA" id="ARBA00023065"/>
    </source>
</evidence>
<dbReference type="CDD" id="cd03257">
    <property type="entry name" value="ABC_NikE_OppD_transporters"/>
    <property type="match status" value="1"/>
</dbReference>
<keyword evidence="7" id="KW-0406">Ion transport</keyword>
<dbReference type="AlphaFoldDB" id="A0ABD5M6J4"/>
<gene>
    <name evidence="15" type="ORF">ABNG04_14105</name>
</gene>
<evidence type="ECO:0000259" key="14">
    <source>
        <dbReference type="PROSITE" id="PS50893"/>
    </source>
</evidence>
<evidence type="ECO:0000256" key="11">
    <source>
        <dbReference type="ARBA" id="ARBA00044143"/>
    </source>
</evidence>
<evidence type="ECO:0000256" key="12">
    <source>
        <dbReference type="ARBA" id="ARBA00048610"/>
    </source>
</evidence>
<evidence type="ECO:0000256" key="5">
    <source>
        <dbReference type="ARBA" id="ARBA00022840"/>
    </source>
</evidence>
<dbReference type="GO" id="GO:0015413">
    <property type="term" value="F:ABC-type nickel transporter activity"/>
    <property type="evidence" value="ECO:0007669"/>
    <property type="project" value="UniProtKB-EC"/>
</dbReference>
<dbReference type="Gene3D" id="3.40.50.300">
    <property type="entry name" value="P-loop containing nucleotide triphosphate hydrolases"/>
    <property type="match status" value="1"/>
</dbReference>
<evidence type="ECO:0000256" key="8">
    <source>
        <dbReference type="ARBA" id="ARBA00023136"/>
    </source>
</evidence>
<dbReference type="Pfam" id="PF00005">
    <property type="entry name" value="ABC_tran"/>
    <property type="match status" value="1"/>
</dbReference>
<dbReference type="PANTHER" id="PTHR43297">
    <property type="entry name" value="OLIGOPEPTIDE TRANSPORT ATP-BINDING PROTEIN APPD"/>
    <property type="match status" value="1"/>
</dbReference>
<comment type="caution">
    <text evidence="15">The sequence shown here is derived from an EMBL/GenBank/DDBJ whole genome shotgun (WGS) entry which is preliminary data.</text>
</comment>
<dbReference type="InterPro" id="IPR003439">
    <property type="entry name" value="ABC_transporter-like_ATP-bd"/>
</dbReference>
<keyword evidence="16" id="KW-1185">Reference proteome</keyword>
<name>A0ABD5M6J4_9EURY</name>
<keyword evidence="3" id="KW-1003">Cell membrane</keyword>
<feature type="region of interest" description="Disordered" evidence="13">
    <location>
        <begin position="253"/>
        <end position="279"/>
    </location>
</feature>
<keyword evidence="6" id="KW-1278">Translocase</keyword>
<feature type="domain" description="ABC transporter" evidence="14">
    <location>
        <begin position="7"/>
        <end position="253"/>
    </location>
</feature>
<evidence type="ECO:0000313" key="15">
    <source>
        <dbReference type="EMBL" id="MEZ3164992.1"/>
    </source>
</evidence>
<dbReference type="SMART" id="SM00382">
    <property type="entry name" value="AAA"/>
    <property type="match status" value="1"/>
</dbReference>
<proteinExistence type="predicted"/>
<dbReference type="RefSeq" id="WP_371163031.1">
    <property type="nucleotide sequence ID" value="NZ_JBEDNX010000007.1"/>
</dbReference>
<evidence type="ECO:0000256" key="1">
    <source>
        <dbReference type="ARBA" id="ARBA00004202"/>
    </source>
</evidence>
<dbReference type="GO" id="GO:0005524">
    <property type="term" value="F:ATP binding"/>
    <property type="evidence" value="ECO:0007669"/>
    <property type="project" value="UniProtKB-KW"/>
</dbReference>
<sequence>MSEPPLLAVEDLVVEFTTEREVIRAVDGIGFEIRAGETVGLVGESGSGKSVTARAVLGLLSSPGQIKRGEIRLQGTELTTSGWDGHRGTISIVFQDPANSLNPVYTVGDQITEALRIHQGLRGQAATTRAVKLLEDVGIPDATARVDEYPHQLSGGMQQRVVIAIALACDPDILVCDEPTTALDVTIQAQILDLLADLQRDDDLGILFITHDMGVIEDATDRVNVIYAGEIVERAPTDVLFDRPAHPYTRALLDSIPGRTPPDAQLPTIDGEVPTPTGPASHCRFAPRCPEAFAACEDTAPTHVSIDTGGGGSSSASPRDASAGRATERSSNRDAVDDESAAPQTTQSAACLLYEDSTAHQQTDSQ</sequence>
<evidence type="ECO:0000256" key="13">
    <source>
        <dbReference type="SAM" id="MobiDB-lite"/>
    </source>
</evidence>
<reference evidence="15 16" key="1">
    <citation type="submission" date="2024-06" db="EMBL/GenBank/DDBJ databases">
        <title>Halorubrum miltondacostae sp. nov., a potential PHA producer isolated from an inland solar saltern in Rio Maior, Portugal.</title>
        <authorList>
            <person name="Albuquerque L."/>
            <person name="Viver T."/>
            <person name="Barroso C."/>
            <person name="Claudino R."/>
            <person name="Galvan M."/>
            <person name="Simoes G."/>
            <person name="Lobo Da Cunha A."/>
            <person name="Egas C."/>
        </authorList>
    </citation>
    <scope>NUCLEOTIDE SEQUENCE [LARGE SCALE GENOMIC DNA]</scope>
    <source>
        <strain evidence="15 16">RMP-11</strain>
    </source>
</reference>
<keyword evidence="5 15" id="KW-0067">ATP-binding</keyword>
<keyword evidence="2" id="KW-0813">Transport</keyword>
<organism evidence="15 16">
    <name type="scientific">Halorubrum miltondacostae</name>
    <dbReference type="NCBI Taxonomy" id="3076378"/>
    <lineage>
        <taxon>Archaea</taxon>
        <taxon>Methanobacteriati</taxon>
        <taxon>Methanobacteriota</taxon>
        <taxon>Stenosarchaea group</taxon>
        <taxon>Halobacteria</taxon>
        <taxon>Halobacteriales</taxon>
        <taxon>Haloferacaceae</taxon>
        <taxon>Halorubrum</taxon>
    </lineage>
</organism>
<evidence type="ECO:0000256" key="4">
    <source>
        <dbReference type="ARBA" id="ARBA00022741"/>
    </source>
</evidence>
<accession>A0ABD5M6J4</accession>
<dbReference type="InterPro" id="IPR050388">
    <property type="entry name" value="ABC_Ni/Peptide_Import"/>
</dbReference>
<dbReference type="PROSITE" id="PS50893">
    <property type="entry name" value="ABC_TRANSPORTER_2"/>
    <property type="match status" value="1"/>
</dbReference>
<evidence type="ECO:0000256" key="2">
    <source>
        <dbReference type="ARBA" id="ARBA00022448"/>
    </source>
</evidence>
<dbReference type="PROSITE" id="PS00211">
    <property type="entry name" value="ABC_TRANSPORTER_1"/>
    <property type="match status" value="1"/>
</dbReference>
<feature type="compositionally biased region" description="Basic and acidic residues" evidence="13">
    <location>
        <begin position="326"/>
        <end position="335"/>
    </location>
</feature>
<protein>
    <recommendedName>
        <fullName evidence="11">Nickel import system ATP-binding protein NikD</fullName>
        <ecNumber evidence="10">7.2.2.11</ecNumber>
    </recommendedName>
</protein>
<dbReference type="EC" id="7.2.2.11" evidence="10"/>
<evidence type="ECO:0000256" key="10">
    <source>
        <dbReference type="ARBA" id="ARBA00039098"/>
    </source>
</evidence>
<evidence type="ECO:0000313" key="16">
    <source>
        <dbReference type="Proteomes" id="UP001567572"/>
    </source>
</evidence>
<dbReference type="InterPro" id="IPR013563">
    <property type="entry name" value="Oligopep_ABC_C"/>
</dbReference>
<comment type="subunit">
    <text evidence="9">The complex is composed of two ATP-binding proteins (NikD and NikE), two transmembrane proteins (NikB and NikC) and a solute-binding protein (NikA).</text>
</comment>
<dbReference type="EMBL" id="JBEDNY010000005">
    <property type="protein sequence ID" value="MEZ3164992.1"/>
    <property type="molecule type" value="Genomic_DNA"/>
</dbReference>
<comment type="subcellular location">
    <subcellularLocation>
        <location evidence="1">Cell membrane</location>
        <topology evidence="1">Peripheral membrane protein</topology>
    </subcellularLocation>
</comment>
<comment type="catalytic activity">
    <reaction evidence="12">
        <text>Ni(2+)(out) + ATP + H2O = Ni(2+)(in) + ADP + phosphate + H(+)</text>
        <dbReference type="Rhea" id="RHEA:15557"/>
        <dbReference type="ChEBI" id="CHEBI:15377"/>
        <dbReference type="ChEBI" id="CHEBI:15378"/>
        <dbReference type="ChEBI" id="CHEBI:30616"/>
        <dbReference type="ChEBI" id="CHEBI:43474"/>
        <dbReference type="ChEBI" id="CHEBI:49786"/>
        <dbReference type="ChEBI" id="CHEBI:456216"/>
        <dbReference type="EC" id="7.2.2.11"/>
    </reaction>
    <physiologicalReaction direction="left-to-right" evidence="12">
        <dbReference type="Rhea" id="RHEA:15558"/>
    </physiologicalReaction>
</comment>
<evidence type="ECO:0000256" key="6">
    <source>
        <dbReference type="ARBA" id="ARBA00022967"/>
    </source>
</evidence>
<dbReference type="InterPro" id="IPR017871">
    <property type="entry name" value="ABC_transporter-like_CS"/>
</dbReference>
<dbReference type="SUPFAM" id="SSF52540">
    <property type="entry name" value="P-loop containing nucleoside triphosphate hydrolases"/>
    <property type="match status" value="1"/>
</dbReference>
<keyword evidence="8" id="KW-0472">Membrane</keyword>
<dbReference type="Pfam" id="PF08352">
    <property type="entry name" value="oligo_HPY"/>
    <property type="match status" value="1"/>
</dbReference>
<dbReference type="Proteomes" id="UP001567572">
    <property type="component" value="Unassembled WGS sequence"/>
</dbReference>
<dbReference type="InterPro" id="IPR027417">
    <property type="entry name" value="P-loop_NTPase"/>
</dbReference>
<dbReference type="NCBIfam" id="TIGR01727">
    <property type="entry name" value="oligo_HPY"/>
    <property type="match status" value="1"/>
</dbReference>
<dbReference type="GO" id="GO:0005886">
    <property type="term" value="C:plasma membrane"/>
    <property type="evidence" value="ECO:0007669"/>
    <property type="project" value="UniProtKB-SubCell"/>
</dbReference>
<keyword evidence="4" id="KW-0547">Nucleotide-binding</keyword>
<evidence type="ECO:0000256" key="3">
    <source>
        <dbReference type="ARBA" id="ARBA00022475"/>
    </source>
</evidence>
<evidence type="ECO:0000256" key="9">
    <source>
        <dbReference type="ARBA" id="ARBA00038669"/>
    </source>
</evidence>
<feature type="region of interest" description="Disordered" evidence="13">
    <location>
        <begin position="304"/>
        <end position="366"/>
    </location>
</feature>
<dbReference type="PANTHER" id="PTHR43297:SF13">
    <property type="entry name" value="NICKEL ABC TRANSPORTER, ATP-BINDING PROTEIN"/>
    <property type="match status" value="1"/>
</dbReference>
<dbReference type="FunFam" id="3.40.50.300:FF:000016">
    <property type="entry name" value="Oligopeptide ABC transporter ATP-binding component"/>
    <property type="match status" value="1"/>
</dbReference>
<dbReference type="InterPro" id="IPR003593">
    <property type="entry name" value="AAA+_ATPase"/>
</dbReference>